<feature type="region of interest" description="Disordered" evidence="1">
    <location>
        <begin position="406"/>
        <end position="431"/>
    </location>
</feature>
<dbReference type="KEGG" id="prr:AT705_23660"/>
<dbReference type="InterPro" id="IPR013783">
    <property type="entry name" value="Ig-like_fold"/>
</dbReference>
<dbReference type="Proteomes" id="UP000069015">
    <property type="component" value="Chromosome 2"/>
</dbReference>
<dbReference type="PANTHER" id="PTHR11905:SF159">
    <property type="entry name" value="ADAM METALLOPROTEASE"/>
    <property type="match status" value="1"/>
</dbReference>
<evidence type="ECO:0000256" key="2">
    <source>
        <dbReference type="SAM" id="SignalP"/>
    </source>
</evidence>
<accession>A0A0U3HSL3</accession>
<protein>
    <recommendedName>
        <fullName evidence="5">Peptidase M12B domain-containing protein</fullName>
    </recommendedName>
</protein>
<evidence type="ECO:0008006" key="5">
    <source>
        <dbReference type="Google" id="ProtNLM"/>
    </source>
</evidence>
<dbReference type="Pfam" id="PF13583">
    <property type="entry name" value="Reprolysin_4"/>
    <property type="match status" value="1"/>
</dbReference>
<dbReference type="RefSeq" id="WP_058798772.1">
    <property type="nucleotide sequence ID" value="NZ_CP013612.1"/>
</dbReference>
<dbReference type="Gene3D" id="3.40.390.10">
    <property type="entry name" value="Collagenase (Catalytic Domain)"/>
    <property type="match status" value="1"/>
</dbReference>
<feature type="signal peptide" evidence="2">
    <location>
        <begin position="1"/>
        <end position="20"/>
    </location>
</feature>
<feature type="region of interest" description="Disordered" evidence="1">
    <location>
        <begin position="821"/>
        <end position="840"/>
    </location>
</feature>
<name>A0A0U3HSL3_9GAMM</name>
<reference evidence="3 4" key="1">
    <citation type="submission" date="2015-12" db="EMBL/GenBank/DDBJ databases">
        <title>Complete genome sequence of Pseudoalteromonas rubra SCSIO 6842, harboring a conjugative plasmid.</title>
        <authorList>
            <person name="Li B."/>
            <person name="Wang X."/>
        </authorList>
    </citation>
    <scope>NUCLEOTIDE SEQUENCE [LARGE SCALE GENOMIC DNA]</scope>
    <source>
        <strain evidence="3 4">SCSIO 6842</strain>
    </source>
</reference>
<evidence type="ECO:0000256" key="1">
    <source>
        <dbReference type="SAM" id="MobiDB-lite"/>
    </source>
</evidence>
<organism evidence="3 4">
    <name type="scientific">Pseudoalteromonas rubra</name>
    <dbReference type="NCBI Taxonomy" id="43658"/>
    <lineage>
        <taxon>Bacteria</taxon>
        <taxon>Pseudomonadati</taxon>
        <taxon>Pseudomonadota</taxon>
        <taxon>Gammaproteobacteria</taxon>
        <taxon>Alteromonadales</taxon>
        <taxon>Pseudoalteromonadaceae</taxon>
        <taxon>Pseudoalteromonas</taxon>
    </lineage>
</organism>
<keyword evidence="2" id="KW-0732">Signal</keyword>
<dbReference type="PANTHER" id="PTHR11905">
    <property type="entry name" value="ADAM A DISINTEGRIN AND METALLOPROTEASE DOMAIN"/>
    <property type="match status" value="1"/>
</dbReference>
<dbReference type="EMBL" id="CP013612">
    <property type="protein sequence ID" value="ALU45925.1"/>
    <property type="molecule type" value="Genomic_DNA"/>
</dbReference>
<dbReference type="SUPFAM" id="SSF55486">
    <property type="entry name" value="Metalloproteases ('zincins'), catalytic domain"/>
    <property type="match status" value="1"/>
</dbReference>
<feature type="region of interest" description="Disordered" evidence="1">
    <location>
        <begin position="133"/>
        <end position="172"/>
    </location>
</feature>
<feature type="chain" id="PRO_5006839542" description="Peptidase M12B domain-containing protein" evidence="2">
    <location>
        <begin position="21"/>
        <end position="860"/>
    </location>
</feature>
<feature type="compositionally biased region" description="Basic residues" evidence="1">
    <location>
        <begin position="158"/>
        <end position="170"/>
    </location>
</feature>
<evidence type="ECO:0000313" key="3">
    <source>
        <dbReference type="EMBL" id="ALU45925.1"/>
    </source>
</evidence>
<evidence type="ECO:0000313" key="4">
    <source>
        <dbReference type="Proteomes" id="UP000069015"/>
    </source>
</evidence>
<dbReference type="InterPro" id="IPR024079">
    <property type="entry name" value="MetalloPept_cat_dom_sf"/>
</dbReference>
<dbReference type="Pfam" id="PF17963">
    <property type="entry name" value="Big_9"/>
    <property type="match status" value="1"/>
</dbReference>
<proteinExistence type="predicted"/>
<gene>
    <name evidence="3" type="ORF">AT705_23660</name>
</gene>
<sequence length="860" mass="93510">MKKHLIALALSHVACTCAIAASPLWQSVEQHHAKPQNHHSQYLLDQSALHAQLSSLSDTQTTSLMLPLPDGKLVEFVLKPNQVMAPALASKFPQIKTFSGHQKDNPMHYGRFDLGPNGFFGVFNYQGQRIYLDPQPRSGKHHYRSYTGNSQPTDKKTLKQHAPRKHHRHAQMVDRLAQPEQNNEADTLPNTQITYRIAIATTGEYARFHGGSKETTLAAIVTMVNRINDVYERDLAIKFELVGDNDKLLFIDPNTDPFDNTDEDIDKISSQINTLIGADGYDIGHLVGTGGGGLAGFEVVCTELKAEGITGSEEPTNDAFHIDYVAHEIGHQLGADHTFNGEAGACGGNRAPDSAYEPASGSTIMGYTGICDEQDLQANSDPYFHIHSLDQMNRYARLSSGKSCGVHTERGNAKPQVNAGTDRTIPARTPFTLSGTATDKEQDTISYSWQQFDLGEASADKVQDSVDDGKRPLFRTFNPNNTPQRTLPKMADILSGQPSFGEAYATTTRALNFRLVVRDGQGGVSDDAVKIAVIGNDQGFSVTLPDGSSQWRGNTQLVKWHTADTENAPVSCANVDILLSEDGGQTFATELAKQVPNSGQYEVQLGNIRTEQARIQIKCHDNIFFAINQGNFSINSESAADTTPEIKGQKPLSLDEDGSLQIKPDDLILAQTMTIDAITLAEGAHYQITGTTLTPATHFHGELSVPVTVTSGTLTSAPYTLTVTVKSVNDAPEANKDTYSVDFASKNNALAVIDNDRDVDGDTLKISSVDYRGAGQVTISDNQLVYTPQDDFSGTEVFRYDIEDGQGGSDYATVTVTVTVKANPNPDDGDNNDKDDNNSGSFGPWAILSGLCLLLRRRRT</sequence>
<dbReference type="AlphaFoldDB" id="A0A0U3HSL3"/>
<dbReference type="Gene3D" id="2.60.40.2810">
    <property type="match status" value="1"/>
</dbReference>
<dbReference type="GO" id="GO:0008237">
    <property type="term" value="F:metallopeptidase activity"/>
    <property type="evidence" value="ECO:0007669"/>
    <property type="project" value="InterPro"/>
</dbReference>
<dbReference type="Gene3D" id="2.60.40.10">
    <property type="entry name" value="Immunoglobulins"/>
    <property type="match status" value="1"/>
</dbReference>